<accession>A0A6A6L0S1</accession>
<dbReference type="GO" id="GO:0035251">
    <property type="term" value="F:UDP-glucosyltransferase activity"/>
    <property type="evidence" value="ECO:0007669"/>
    <property type="project" value="UniProtKB-ARBA"/>
</dbReference>
<dbReference type="Gene3D" id="3.40.50.2000">
    <property type="entry name" value="Glycogen Phosphorylase B"/>
    <property type="match status" value="2"/>
</dbReference>
<comment type="caution">
    <text evidence="3">The sequence shown here is derived from an EMBL/GenBank/DDBJ whole genome shotgun (WGS) entry which is preliminary data.</text>
</comment>
<reference evidence="3 4" key="1">
    <citation type="journal article" date="2020" name="Mol. Plant">
        <title>The Chromosome-Based Rubber Tree Genome Provides New Insights into Spurge Genome Evolution and Rubber Biosynthesis.</title>
        <authorList>
            <person name="Liu J."/>
            <person name="Shi C."/>
            <person name="Shi C.C."/>
            <person name="Li W."/>
            <person name="Zhang Q.J."/>
            <person name="Zhang Y."/>
            <person name="Li K."/>
            <person name="Lu H.F."/>
            <person name="Shi C."/>
            <person name="Zhu S.T."/>
            <person name="Xiao Z.Y."/>
            <person name="Nan H."/>
            <person name="Yue Y."/>
            <person name="Zhu X.G."/>
            <person name="Wu Y."/>
            <person name="Hong X.N."/>
            <person name="Fan G.Y."/>
            <person name="Tong Y."/>
            <person name="Zhang D."/>
            <person name="Mao C.L."/>
            <person name="Liu Y.L."/>
            <person name="Hao S.J."/>
            <person name="Liu W.Q."/>
            <person name="Lv M.Q."/>
            <person name="Zhang H.B."/>
            <person name="Liu Y."/>
            <person name="Hu-Tang G.R."/>
            <person name="Wang J.P."/>
            <person name="Wang J.H."/>
            <person name="Sun Y.H."/>
            <person name="Ni S.B."/>
            <person name="Chen W.B."/>
            <person name="Zhang X.C."/>
            <person name="Jiao Y.N."/>
            <person name="Eichler E.E."/>
            <person name="Li G.H."/>
            <person name="Liu X."/>
            <person name="Gao L.Z."/>
        </authorList>
    </citation>
    <scope>NUCLEOTIDE SEQUENCE [LARGE SCALE GENOMIC DNA]</scope>
    <source>
        <strain evidence="4">cv. GT1</strain>
        <tissue evidence="3">Leaf</tissue>
    </source>
</reference>
<keyword evidence="2" id="KW-0808">Transferase</keyword>
<dbReference type="SUPFAM" id="SSF53756">
    <property type="entry name" value="UDP-Glycosyltransferase/glycogen phosphorylase"/>
    <property type="match status" value="1"/>
</dbReference>
<dbReference type="CDD" id="cd03784">
    <property type="entry name" value="GT1_Gtf-like"/>
    <property type="match status" value="1"/>
</dbReference>
<dbReference type="AlphaFoldDB" id="A0A6A6L0S1"/>
<gene>
    <name evidence="3" type="ORF">GH714_011448</name>
</gene>
<dbReference type="Proteomes" id="UP000467840">
    <property type="component" value="Chromosome 7"/>
</dbReference>
<name>A0A6A6L0S1_HEVBR</name>
<keyword evidence="4" id="KW-1185">Reference proteome</keyword>
<sequence>MECLEESELAQQQQQYQVPFFSIGPLCKFATASSSRIIAEDSYCITWLDRQTPNSVIYVSLGSLASMAEKELAEMAWGLANSEQPFLWVIRPNSVCGSEWIELLPKDFKEAVEERGCIVKWAPQKELLANSAVGGFWSHCGWNSTVESICEGVPMICRPCFGDQKVNARYVSHVWKVGLELENELEREKVARAVRRLMSKPPGKLSTTAFQAMPSIILIFLLHMPLSANLQHLMIFNLNLHLFFSKARKISLEDMGCWGFLPVDAGANKSRIFRREERRRRSRGREWEVLEGVPNVKGERIKDVAPSVAKERSEQHF</sequence>
<evidence type="ECO:0000313" key="3">
    <source>
        <dbReference type="EMBL" id="KAF2294444.1"/>
    </source>
</evidence>
<comment type="similarity">
    <text evidence="1">Belongs to the UDP-glycosyltransferase family.</text>
</comment>
<dbReference type="InterPro" id="IPR002213">
    <property type="entry name" value="UDP_glucos_trans"/>
</dbReference>
<evidence type="ECO:0000313" key="4">
    <source>
        <dbReference type="Proteomes" id="UP000467840"/>
    </source>
</evidence>
<dbReference type="EMBL" id="JAAGAX010000013">
    <property type="protein sequence ID" value="KAF2294444.1"/>
    <property type="molecule type" value="Genomic_DNA"/>
</dbReference>
<protein>
    <recommendedName>
        <fullName evidence="5">Anthocyanidin 3-O-glucosyltransferase</fullName>
    </recommendedName>
</protein>
<dbReference type="Pfam" id="PF00201">
    <property type="entry name" value="UDPGT"/>
    <property type="match status" value="1"/>
</dbReference>
<evidence type="ECO:0000256" key="1">
    <source>
        <dbReference type="ARBA" id="ARBA00009995"/>
    </source>
</evidence>
<dbReference type="FunFam" id="3.40.50.2000:FF:000040">
    <property type="entry name" value="UDP-glycosyltransferase 76C1"/>
    <property type="match status" value="1"/>
</dbReference>
<proteinExistence type="inferred from homology"/>
<evidence type="ECO:0000256" key="2">
    <source>
        <dbReference type="ARBA" id="ARBA00022679"/>
    </source>
</evidence>
<dbReference type="PANTHER" id="PTHR48045">
    <property type="entry name" value="UDP-GLYCOSYLTRANSFERASE 72B1"/>
    <property type="match status" value="1"/>
</dbReference>
<evidence type="ECO:0008006" key="5">
    <source>
        <dbReference type="Google" id="ProtNLM"/>
    </source>
</evidence>
<dbReference type="PANTHER" id="PTHR48045:SF30">
    <property type="entry name" value="UDP-GLYCOSYLTRANSFERASE 76H1-LIKE"/>
    <property type="match status" value="1"/>
</dbReference>
<organism evidence="3 4">
    <name type="scientific">Hevea brasiliensis</name>
    <name type="common">Para rubber tree</name>
    <name type="synonym">Siphonia brasiliensis</name>
    <dbReference type="NCBI Taxonomy" id="3981"/>
    <lineage>
        <taxon>Eukaryota</taxon>
        <taxon>Viridiplantae</taxon>
        <taxon>Streptophyta</taxon>
        <taxon>Embryophyta</taxon>
        <taxon>Tracheophyta</taxon>
        <taxon>Spermatophyta</taxon>
        <taxon>Magnoliopsida</taxon>
        <taxon>eudicotyledons</taxon>
        <taxon>Gunneridae</taxon>
        <taxon>Pentapetalae</taxon>
        <taxon>rosids</taxon>
        <taxon>fabids</taxon>
        <taxon>Malpighiales</taxon>
        <taxon>Euphorbiaceae</taxon>
        <taxon>Crotonoideae</taxon>
        <taxon>Micrandreae</taxon>
        <taxon>Hevea</taxon>
    </lineage>
</organism>